<reference evidence="4" key="2">
    <citation type="submission" date="2015-01" db="EMBL/GenBank/DDBJ databases">
        <title>Evolutionary Origins and Diversification of the Mycorrhizal Mutualists.</title>
        <authorList>
            <consortium name="DOE Joint Genome Institute"/>
            <consortium name="Mycorrhizal Genomics Consortium"/>
            <person name="Kohler A."/>
            <person name="Kuo A."/>
            <person name="Nagy L.G."/>
            <person name="Floudas D."/>
            <person name="Copeland A."/>
            <person name="Barry K.W."/>
            <person name="Cichocki N."/>
            <person name="Veneault-Fourrey C."/>
            <person name="LaButti K."/>
            <person name="Lindquist E.A."/>
            <person name="Lipzen A."/>
            <person name="Lundell T."/>
            <person name="Morin E."/>
            <person name="Murat C."/>
            <person name="Riley R."/>
            <person name="Ohm R."/>
            <person name="Sun H."/>
            <person name="Tunlid A."/>
            <person name="Henrissat B."/>
            <person name="Grigoriev I.V."/>
            <person name="Hibbett D.S."/>
            <person name="Martin F."/>
        </authorList>
    </citation>
    <scope>NUCLEOTIDE SEQUENCE [LARGE SCALE GENOMIC DNA]</scope>
    <source>
        <strain evidence="4">MAFF 305830</strain>
    </source>
</reference>
<dbReference type="OrthoDB" id="21214at2759"/>
<gene>
    <name evidence="3" type="ORF">M408DRAFT_276626</name>
</gene>
<keyword evidence="1" id="KW-0175">Coiled coil</keyword>
<feature type="coiled-coil region" evidence="1">
    <location>
        <begin position="192"/>
        <end position="224"/>
    </location>
</feature>
<feature type="coiled-coil region" evidence="1">
    <location>
        <begin position="64"/>
        <end position="109"/>
    </location>
</feature>
<sequence length="299" mass="33842">MIVQADVDAELLRVWNLISELSDQLQENREVTADLRSQAEALKTKAIHSGTGYPLRRFNMDLSKEKFEEELEKLNTQFTLENQNLANDNKQLAALVKEYEQTLENVMSRFRVHAHASQEHELALTRQYEQKLLLKESSAISRELEETAKISVGLAKISHWLRLALRANGGEALPSDLSIRARDTLSQSSPDVVALERECELVRLEKENEELRALIELRDEKQTSTLREEIAQETREAYERRAGGHSGDLFMSHNMDSDLRGPRMFSPTGLRGGTRGGKRGGMAGRGKARMYGVQHASGW</sequence>
<evidence type="ECO:0000313" key="3">
    <source>
        <dbReference type="EMBL" id="KIM31107.1"/>
    </source>
</evidence>
<feature type="region of interest" description="Disordered" evidence="2">
    <location>
        <begin position="235"/>
        <end position="299"/>
    </location>
</feature>
<reference evidence="3 4" key="1">
    <citation type="submission" date="2014-04" db="EMBL/GenBank/DDBJ databases">
        <authorList>
            <consortium name="DOE Joint Genome Institute"/>
            <person name="Kuo A."/>
            <person name="Zuccaro A."/>
            <person name="Kohler A."/>
            <person name="Nagy L.G."/>
            <person name="Floudas D."/>
            <person name="Copeland A."/>
            <person name="Barry K.W."/>
            <person name="Cichocki N."/>
            <person name="Veneault-Fourrey C."/>
            <person name="LaButti K."/>
            <person name="Lindquist E.A."/>
            <person name="Lipzen A."/>
            <person name="Lundell T."/>
            <person name="Morin E."/>
            <person name="Murat C."/>
            <person name="Sun H."/>
            <person name="Tunlid A."/>
            <person name="Henrissat B."/>
            <person name="Grigoriev I.V."/>
            <person name="Hibbett D.S."/>
            <person name="Martin F."/>
            <person name="Nordberg H.P."/>
            <person name="Cantor M.N."/>
            <person name="Hua S.X."/>
        </authorList>
    </citation>
    <scope>NUCLEOTIDE SEQUENCE [LARGE SCALE GENOMIC DNA]</scope>
    <source>
        <strain evidence="3 4">MAFF 305830</strain>
    </source>
</reference>
<accession>A0A0C2XQA1</accession>
<evidence type="ECO:0000256" key="2">
    <source>
        <dbReference type="SAM" id="MobiDB-lite"/>
    </source>
</evidence>
<proteinExistence type="predicted"/>
<dbReference type="HOGENOM" id="CLU_052711_1_0_1"/>
<protein>
    <submittedName>
        <fullName evidence="3">Uncharacterized protein</fullName>
    </submittedName>
</protein>
<feature type="compositionally biased region" description="Gly residues" evidence="2">
    <location>
        <begin position="270"/>
        <end position="284"/>
    </location>
</feature>
<dbReference type="AlphaFoldDB" id="A0A0C2XQA1"/>
<organism evidence="3 4">
    <name type="scientific">Serendipita vermifera MAFF 305830</name>
    <dbReference type="NCBI Taxonomy" id="933852"/>
    <lineage>
        <taxon>Eukaryota</taxon>
        <taxon>Fungi</taxon>
        <taxon>Dikarya</taxon>
        <taxon>Basidiomycota</taxon>
        <taxon>Agaricomycotina</taxon>
        <taxon>Agaricomycetes</taxon>
        <taxon>Sebacinales</taxon>
        <taxon>Serendipitaceae</taxon>
        <taxon>Serendipita</taxon>
    </lineage>
</organism>
<dbReference type="Proteomes" id="UP000054097">
    <property type="component" value="Unassembled WGS sequence"/>
</dbReference>
<dbReference type="EMBL" id="KN824283">
    <property type="protein sequence ID" value="KIM31107.1"/>
    <property type="molecule type" value="Genomic_DNA"/>
</dbReference>
<evidence type="ECO:0000256" key="1">
    <source>
        <dbReference type="SAM" id="Coils"/>
    </source>
</evidence>
<evidence type="ECO:0000313" key="4">
    <source>
        <dbReference type="Proteomes" id="UP000054097"/>
    </source>
</evidence>
<keyword evidence="4" id="KW-1185">Reference proteome</keyword>
<dbReference type="PANTHER" id="PTHR39472:SF1">
    <property type="entry name" value="EXPRESSED PROTEIN"/>
    <property type="match status" value="1"/>
</dbReference>
<dbReference type="STRING" id="933852.A0A0C2XQA1"/>
<name>A0A0C2XQA1_SERVB</name>
<dbReference type="PANTHER" id="PTHR39472">
    <property type="entry name" value="EXPRESSED PROTEIN"/>
    <property type="match status" value="1"/>
</dbReference>